<dbReference type="EMBL" id="CADCTW010000090">
    <property type="protein sequence ID" value="CAA9320111.1"/>
    <property type="molecule type" value="Genomic_DNA"/>
</dbReference>
<dbReference type="InterPro" id="IPR006531">
    <property type="entry name" value="Gp5/Vgr_OB"/>
</dbReference>
<evidence type="ECO:0000313" key="2">
    <source>
        <dbReference type="EMBL" id="CAA9320111.1"/>
    </source>
</evidence>
<dbReference type="SUPFAM" id="SSF69255">
    <property type="entry name" value="gp5 N-terminal domain-like"/>
    <property type="match status" value="1"/>
</dbReference>
<feature type="domain" description="Gp5/Type VI secretion system Vgr protein OB-fold" evidence="1">
    <location>
        <begin position="359"/>
        <end position="433"/>
    </location>
</feature>
<dbReference type="InterPro" id="IPR006533">
    <property type="entry name" value="T6SS_Vgr_RhsGE"/>
</dbReference>
<dbReference type="SUPFAM" id="SSF69279">
    <property type="entry name" value="Phage tail proteins"/>
    <property type="match status" value="1"/>
</dbReference>
<dbReference type="Gene3D" id="2.40.50.230">
    <property type="entry name" value="Gp5 N-terminal domain"/>
    <property type="match status" value="1"/>
</dbReference>
<organism evidence="2">
    <name type="scientific">uncultured Gemmatimonadota bacterium</name>
    <dbReference type="NCBI Taxonomy" id="203437"/>
    <lineage>
        <taxon>Bacteria</taxon>
        <taxon>Pseudomonadati</taxon>
        <taxon>Gemmatimonadota</taxon>
        <taxon>environmental samples</taxon>
    </lineage>
</organism>
<proteinExistence type="predicted"/>
<name>A0A6J4L246_9BACT</name>
<protein>
    <submittedName>
        <fullName evidence="2">VgrG protein</fullName>
    </submittedName>
</protein>
<sequence length="563" mass="59517">MKVGGQEVPREHHLLAAYVTKAVNRLAAARLVYMDGAASGGDFPLSNADTFLPGAEVEILAGAGSERATLFTGIVVKQSLKVRDHTAPQLVVECRHRAFRLTVGRKNAYFLDQTDGDIISALLEGAGVGAEVEATTVRHREQVQYASTDWDFLLTRAQANGRLVLAHGEGVEVKKPALSASAKVQLLFGATVLEMDAEMDARGQWAAVKSSTWDPAGQSVVTRDAADPGYAGPGNVPSGDLAEVAALSHLPLAHPSIPDDEAQAWADAEWLRSRMNKTSGRIKCEGLGTVSPGDVVEVGGVGRRFGGSVFVTGVREEFDLVQGWKTHLQWGGTGEWLADDSRVSAPRAAALLPGVSGLQIGVVVSNEDPAGEHRVQVRMPMVSADAEGTWARVAAPDAGDGRGFFFRPEVGDEVVLGFLADDPRHAVVLGMLHSSARPAPLTGSDDNHEKVLTSRSGMKIYLNDENKVLQLATPGGNTVTLSEEDRGIKLEDQNGNRIEMTPDGIVIESAKALELKAGTEMKVESGTSLSAKGGTELKLEGSASAELSSSATTKVKGTLVQIN</sequence>
<reference evidence="2" key="1">
    <citation type="submission" date="2020-02" db="EMBL/GenBank/DDBJ databases">
        <authorList>
            <person name="Meier V. D."/>
        </authorList>
    </citation>
    <scope>NUCLEOTIDE SEQUENCE</scope>
    <source>
        <strain evidence="2">AVDCRST_MAG68</strain>
    </source>
</reference>
<dbReference type="Pfam" id="PF04717">
    <property type="entry name" value="Phage_base_V"/>
    <property type="match status" value="1"/>
</dbReference>
<dbReference type="NCBIfam" id="TIGR01646">
    <property type="entry name" value="vgr_GE"/>
    <property type="match status" value="1"/>
</dbReference>
<dbReference type="AlphaFoldDB" id="A0A6J4L246"/>
<evidence type="ECO:0000259" key="1">
    <source>
        <dbReference type="Pfam" id="PF04717"/>
    </source>
</evidence>
<dbReference type="InterPro" id="IPR037026">
    <property type="entry name" value="Vgr_OB-fold_dom_sf"/>
</dbReference>
<gene>
    <name evidence="2" type="ORF">AVDCRST_MAG68-1911</name>
</gene>
<accession>A0A6J4L246</accession>
<dbReference type="Pfam" id="PF05954">
    <property type="entry name" value="Phage_GPD"/>
    <property type="match status" value="1"/>
</dbReference>